<dbReference type="InterPro" id="IPR012349">
    <property type="entry name" value="Split_barrel_FMN-bd"/>
</dbReference>
<evidence type="ECO:0000256" key="1">
    <source>
        <dbReference type="ARBA" id="ARBA00001917"/>
    </source>
</evidence>
<evidence type="ECO:0000259" key="5">
    <source>
        <dbReference type="Pfam" id="PF01613"/>
    </source>
</evidence>
<evidence type="ECO:0000313" key="6">
    <source>
        <dbReference type="EMBL" id="WDE98988.1"/>
    </source>
</evidence>
<evidence type="ECO:0000256" key="4">
    <source>
        <dbReference type="ARBA" id="ARBA00038054"/>
    </source>
</evidence>
<organism evidence="6 7">
    <name type="scientific">Lentisphaera profundi</name>
    <dbReference type="NCBI Taxonomy" id="1658616"/>
    <lineage>
        <taxon>Bacteria</taxon>
        <taxon>Pseudomonadati</taxon>
        <taxon>Lentisphaerota</taxon>
        <taxon>Lentisphaeria</taxon>
        <taxon>Lentisphaerales</taxon>
        <taxon>Lentisphaeraceae</taxon>
        <taxon>Lentisphaera</taxon>
    </lineage>
</organism>
<evidence type="ECO:0000313" key="7">
    <source>
        <dbReference type="Proteomes" id="UP001214250"/>
    </source>
</evidence>
<name>A0ABY7VXQ5_9BACT</name>
<reference evidence="6 7" key="1">
    <citation type="submission" date="2023-02" db="EMBL/GenBank/DDBJ databases">
        <title>Genome sequence of Lentisphaera profundi SAORIC-696.</title>
        <authorList>
            <person name="Kim e."/>
            <person name="Cho J.-C."/>
            <person name="Choi A."/>
            <person name="Kang I."/>
        </authorList>
    </citation>
    <scope>NUCLEOTIDE SEQUENCE [LARGE SCALE GENOMIC DNA]</scope>
    <source>
        <strain evidence="6 7">SAORIC-696</strain>
    </source>
</reference>
<dbReference type="PANTHER" id="PTHR33798:SF5">
    <property type="entry name" value="FLAVIN REDUCTASE LIKE DOMAIN-CONTAINING PROTEIN"/>
    <property type="match status" value="1"/>
</dbReference>
<comment type="similarity">
    <text evidence="4">Belongs to the flavoredoxin family.</text>
</comment>
<evidence type="ECO:0000256" key="2">
    <source>
        <dbReference type="ARBA" id="ARBA00022630"/>
    </source>
</evidence>
<dbReference type="Proteomes" id="UP001214250">
    <property type="component" value="Chromosome 2"/>
</dbReference>
<feature type="domain" description="Flavin reductase like" evidence="5">
    <location>
        <begin position="37"/>
        <end position="166"/>
    </location>
</feature>
<keyword evidence="2" id="KW-0285">Flavoprotein</keyword>
<comment type="cofactor">
    <cofactor evidence="1">
        <name>FMN</name>
        <dbReference type="ChEBI" id="CHEBI:58210"/>
    </cofactor>
</comment>
<sequence length="204" mass="22570">MSQQLISKDDFQTMEKRYRTNFVNSLSGFKSLCLAGTISTDGMTNLAPISSVVHIGANPVLMGMVMRPDTVTRDTLKNIRETKFWTLNHITADFFKAAHQCAARYPADISEFKATGLSPYYGSISAPYVEQSSIQIGLELKEEITIQANGTHLLIGQVIEVMMPNEIVREDGSLDIEKARSITVSGLDTYHSTSEISRLAYPKA</sequence>
<dbReference type="RefSeq" id="WP_274153851.1">
    <property type="nucleotide sequence ID" value="NZ_CP117812.1"/>
</dbReference>
<accession>A0ABY7VXQ5</accession>
<gene>
    <name evidence="6" type="ORF">PQO03_14210</name>
</gene>
<dbReference type="InterPro" id="IPR002563">
    <property type="entry name" value="Flavin_Rdtase-like_dom"/>
</dbReference>
<proteinExistence type="inferred from homology"/>
<dbReference type="Gene3D" id="2.30.110.10">
    <property type="entry name" value="Electron Transport, Fmn-binding Protein, Chain A"/>
    <property type="match status" value="1"/>
</dbReference>
<keyword evidence="7" id="KW-1185">Reference proteome</keyword>
<dbReference type="Pfam" id="PF01613">
    <property type="entry name" value="Flavin_Reduct"/>
    <property type="match status" value="1"/>
</dbReference>
<protein>
    <submittedName>
        <fullName evidence="6">Flavin reductase</fullName>
    </submittedName>
</protein>
<dbReference type="PANTHER" id="PTHR33798">
    <property type="entry name" value="FLAVOPROTEIN OXYGENASE"/>
    <property type="match status" value="1"/>
</dbReference>
<dbReference type="EMBL" id="CP117812">
    <property type="protein sequence ID" value="WDE98988.1"/>
    <property type="molecule type" value="Genomic_DNA"/>
</dbReference>
<keyword evidence="3" id="KW-0288">FMN</keyword>
<dbReference type="SUPFAM" id="SSF50475">
    <property type="entry name" value="FMN-binding split barrel"/>
    <property type="match status" value="1"/>
</dbReference>
<evidence type="ECO:0000256" key="3">
    <source>
        <dbReference type="ARBA" id="ARBA00022643"/>
    </source>
</evidence>